<dbReference type="GO" id="GO:0046933">
    <property type="term" value="F:proton-transporting ATP synthase activity, rotational mechanism"/>
    <property type="evidence" value="ECO:0007669"/>
    <property type="project" value="UniProtKB-UniRule"/>
</dbReference>
<dbReference type="Pfam" id="PF00213">
    <property type="entry name" value="OSCP"/>
    <property type="match status" value="1"/>
</dbReference>
<dbReference type="PANTHER" id="PTHR11910">
    <property type="entry name" value="ATP SYNTHASE DELTA CHAIN"/>
    <property type="match status" value="1"/>
</dbReference>
<keyword evidence="7 8" id="KW-0066">ATP synthesis</keyword>
<evidence type="ECO:0000256" key="6">
    <source>
        <dbReference type="ARBA" id="ARBA00023196"/>
    </source>
</evidence>
<dbReference type="RefSeq" id="WP_041500856.1">
    <property type="nucleotide sequence ID" value="NZ_BJDV01000012.1"/>
</dbReference>
<evidence type="ECO:0000256" key="7">
    <source>
        <dbReference type="ARBA" id="ARBA00023310"/>
    </source>
</evidence>
<evidence type="ECO:0000256" key="4">
    <source>
        <dbReference type="ARBA" id="ARBA00023065"/>
    </source>
</evidence>
<gene>
    <name evidence="8" type="primary">atpH</name>
    <name evidence="9" type="ORF">JP39_04445</name>
</gene>
<dbReference type="NCBIfam" id="NF004401">
    <property type="entry name" value="PRK05758.2-1"/>
    <property type="match status" value="1"/>
</dbReference>
<dbReference type="AlphaFoldDB" id="A0A0K2LBV6"/>
<accession>A0A0K2LBV6</accession>
<protein>
    <recommendedName>
        <fullName evidence="8">ATP synthase subunit delta</fullName>
    </recommendedName>
    <alternativeName>
        <fullName evidence="8">ATP synthase F(1) sector subunit delta</fullName>
    </alternativeName>
    <alternativeName>
        <fullName evidence="8">F-type ATPase subunit delta</fullName>
        <shortName evidence="8">F-ATPase subunit delta</shortName>
    </alternativeName>
</protein>
<evidence type="ECO:0000256" key="1">
    <source>
        <dbReference type="ARBA" id="ARBA00004370"/>
    </source>
</evidence>
<dbReference type="Gene3D" id="1.10.520.20">
    <property type="entry name" value="N-terminal domain of the delta subunit of the F1F0-ATP synthase"/>
    <property type="match status" value="1"/>
</dbReference>
<evidence type="ECO:0000256" key="5">
    <source>
        <dbReference type="ARBA" id="ARBA00023136"/>
    </source>
</evidence>
<dbReference type="HAMAP" id="MF_01416">
    <property type="entry name" value="ATP_synth_delta_bact"/>
    <property type="match status" value="1"/>
</dbReference>
<evidence type="ECO:0000256" key="2">
    <source>
        <dbReference type="ARBA" id="ARBA00022448"/>
    </source>
</evidence>
<keyword evidence="8" id="KW-1003">Cell membrane</keyword>
<dbReference type="InterPro" id="IPR000711">
    <property type="entry name" value="ATPase_OSCP/dsu"/>
</dbReference>
<evidence type="ECO:0000256" key="8">
    <source>
        <dbReference type="HAMAP-Rule" id="MF_01416"/>
    </source>
</evidence>
<organism evidence="9 10">
    <name type="scientific">Companilactobacillus heilongjiangensis</name>
    <dbReference type="NCBI Taxonomy" id="1074467"/>
    <lineage>
        <taxon>Bacteria</taxon>
        <taxon>Bacillati</taxon>
        <taxon>Bacillota</taxon>
        <taxon>Bacilli</taxon>
        <taxon>Lactobacillales</taxon>
        <taxon>Lactobacillaceae</taxon>
        <taxon>Companilactobacillus</taxon>
    </lineage>
</organism>
<dbReference type="SUPFAM" id="SSF47928">
    <property type="entry name" value="N-terminal domain of the delta subunit of the F1F0-ATP synthase"/>
    <property type="match status" value="1"/>
</dbReference>
<dbReference type="STRING" id="1074467.JP39_04445"/>
<dbReference type="PROSITE" id="PS00389">
    <property type="entry name" value="ATPASE_DELTA"/>
    <property type="match status" value="1"/>
</dbReference>
<comment type="subcellular location">
    <subcellularLocation>
        <location evidence="8">Cell membrane</location>
        <topology evidence="8">Peripheral membrane protein</topology>
    </subcellularLocation>
    <subcellularLocation>
        <location evidence="1">Membrane</location>
    </subcellularLocation>
</comment>
<comment type="function">
    <text evidence="8">This protein is part of the stalk that links CF(0) to CF(1). It either transmits conformational changes from CF(0) to CF(1) or is implicated in proton conduction.</text>
</comment>
<sequence length="182" mass="20508">MKLSNIQVGKRYSKALYEVAEEQNSIEEILEDLKSLKQVYEENPSLSFALAGRSISRTEKLKVLETLKSQFGELMQDFLSLVFDNNRMDCIVEMADAFIEKYDEANVIVEATVTTTIELEDAQAKTLESVIKKRFSVNKVNLTKIVDPSIIGGVIIRVGDQVVDGSLVKRFNDIKKTLLVNN</sequence>
<evidence type="ECO:0000256" key="3">
    <source>
        <dbReference type="ARBA" id="ARBA00022781"/>
    </source>
</evidence>
<dbReference type="InterPro" id="IPR020781">
    <property type="entry name" value="ATPase_OSCP/d_CS"/>
</dbReference>
<keyword evidence="5 8" id="KW-0472">Membrane</keyword>
<keyword evidence="4 8" id="KW-0406">Ion transport</keyword>
<dbReference type="GO" id="GO:0045259">
    <property type="term" value="C:proton-transporting ATP synthase complex"/>
    <property type="evidence" value="ECO:0007669"/>
    <property type="project" value="UniProtKB-KW"/>
</dbReference>
<dbReference type="NCBIfam" id="TIGR01145">
    <property type="entry name" value="ATP_synt_delta"/>
    <property type="match status" value="1"/>
</dbReference>
<reference evidence="9 10" key="1">
    <citation type="submission" date="2015-08" db="EMBL/GenBank/DDBJ databases">
        <title>Genomic sequence of Lactobacillus heilongjiangensis DSM 28069, isolated from Chinese traditional pickle.</title>
        <authorList>
            <person name="Jiang X."/>
            <person name="Zheng B."/>
            <person name="Cheng H."/>
        </authorList>
    </citation>
    <scope>NUCLEOTIDE SEQUENCE [LARGE SCALE GENOMIC DNA]</scope>
    <source>
        <strain evidence="9 10">DSM 28069</strain>
    </source>
</reference>
<dbReference type="GO" id="GO:0005886">
    <property type="term" value="C:plasma membrane"/>
    <property type="evidence" value="ECO:0007669"/>
    <property type="project" value="UniProtKB-SubCell"/>
</dbReference>
<dbReference type="KEGG" id="lhi:JP39_04445"/>
<name>A0A0K2LBV6_9LACO</name>
<keyword evidence="6 8" id="KW-0139">CF(1)</keyword>
<evidence type="ECO:0000313" key="9">
    <source>
        <dbReference type="EMBL" id="ALB28663.1"/>
    </source>
</evidence>
<keyword evidence="3 8" id="KW-0375">Hydrogen ion transport</keyword>
<comment type="function">
    <text evidence="8">F(1)F(0) ATP synthase produces ATP from ADP in the presence of a proton or sodium gradient. F-type ATPases consist of two structural domains, F(1) containing the extramembraneous catalytic core and F(0) containing the membrane proton channel, linked together by a central stalk and a peripheral stalk. During catalysis, ATP synthesis in the catalytic domain of F(1) is coupled via a rotary mechanism of the central stalk subunits to proton translocation.</text>
</comment>
<dbReference type="InterPro" id="IPR026015">
    <property type="entry name" value="ATP_synth_OSCP/delta_N_sf"/>
</dbReference>
<dbReference type="OrthoDB" id="9786633at2"/>
<comment type="similarity">
    <text evidence="8">Belongs to the ATPase delta chain family.</text>
</comment>
<keyword evidence="2 8" id="KW-0813">Transport</keyword>
<dbReference type="PRINTS" id="PR00125">
    <property type="entry name" value="ATPASEDELTA"/>
</dbReference>
<dbReference type="EMBL" id="CP012559">
    <property type="protein sequence ID" value="ALB28663.1"/>
    <property type="molecule type" value="Genomic_DNA"/>
</dbReference>
<keyword evidence="10" id="KW-1185">Reference proteome</keyword>
<evidence type="ECO:0000313" key="10">
    <source>
        <dbReference type="Proteomes" id="UP000061546"/>
    </source>
</evidence>
<dbReference type="Proteomes" id="UP000061546">
    <property type="component" value="Chromosome"/>
</dbReference>
<proteinExistence type="inferred from homology"/>